<dbReference type="AlphaFoldDB" id="A0A7J5APH0"/>
<dbReference type="OrthoDB" id="9799565at2"/>
<keyword evidence="1" id="KW-0472">Membrane</keyword>
<name>A0A7J5APH0_9FLAO</name>
<sequence>MNTEKDKITEIKKKITFALLMGSITTGIISFSLILINIGYTERFFTNWFKSWGYAYFFVIPAILFIAPPVEKFVNNIFNKRIE</sequence>
<keyword evidence="3" id="KW-1185">Reference proteome</keyword>
<dbReference type="Proteomes" id="UP000467305">
    <property type="component" value="Unassembled WGS sequence"/>
</dbReference>
<comment type="caution">
    <text evidence="2">The sequence shown here is derived from an EMBL/GenBank/DDBJ whole genome shotgun (WGS) entry which is preliminary data.</text>
</comment>
<gene>
    <name evidence="2" type="ORF">F7018_03925</name>
</gene>
<organism evidence="2 3">
    <name type="scientific">Tenacibaculum aiptasiae</name>
    <dbReference type="NCBI Taxonomy" id="426481"/>
    <lineage>
        <taxon>Bacteria</taxon>
        <taxon>Pseudomonadati</taxon>
        <taxon>Bacteroidota</taxon>
        <taxon>Flavobacteriia</taxon>
        <taxon>Flavobacteriales</taxon>
        <taxon>Flavobacteriaceae</taxon>
        <taxon>Tenacibaculum</taxon>
    </lineage>
</organism>
<dbReference type="InterPro" id="IPR021529">
    <property type="entry name" value="DUF2798"/>
</dbReference>
<accession>A0A7J5APH0</accession>
<evidence type="ECO:0000313" key="2">
    <source>
        <dbReference type="EMBL" id="KAB1159470.1"/>
    </source>
</evidence>
<reference evidence="2 3" key="1">
    <citation type="submission" date="2019-09" db="EMBL/GenBank/DDBJ databases">
        <authorList>
            <person name="Cao W.R."/>
        </authorList>
    </citation>
    <scope>NUCLEOTIDE SEQUENCE [LARGE SCALE GENOMIC DNA]</scope>
    <source>
        <strain evidence="3">a4</strain>
    </source>
</reference>
<keyword evidence="1" id="KW-1133">Transmembrane helix</keyword>
<proteinExistence type="predicted"/>
<feature type="transmembrane region" description="Helical" evidence="1">
    <location>
        <begin position="52"/>
        <end position="70"/>
    </location>
</feature>
<dbReference type="RefSeq" id="WP_150898689.1">
    <property type="nucleotide sequence ID" value="NZ_WAAU01000008.1"/>
</dbReference>
<keyword evidence="1" id="KW-0812">Transmembrane</keyword>
<dbReference type="Pfam" id="PF11391">
    <property type="entry name" value="DUF2798"/>
    <property type="match status" value="1"/>
</dbReference>
<dbReference type="EMBL" id="WAAU01000008">
    <property type="protein sequence ID" value="KAB1159470.1"/>
    <property type="molecule type" value="Genomic_DNA"/>
</dbReference>
<evidence type="ECO:0000313" key="3">
    <source>
        <dbReference type="Proteomes" id="UP000467305"/>
    </source>
</evidence>
<feature type="transmembrane region" description="Helical" evidence="1">
    <location>
        <begin position="15"/>
        <end position="40"/>
    </location>
</feature>
<protein>
    <submittedName>
        <fullName evidence="2">DUF2798 domain-containing protein</fullName>
    </submittedName>
</protein>
<evidence type="ECO:0000256" key="1">
    <source>
        <dbReference type="SAM" id="Phobius"/>
    </source>
</evidence>